<sequence length="222" mass="24817">MRGGSMLTLALALLDLTLALALDKTHYLVQRRSALNVFATFVIVPVPVVARNLPEETGASGNQRGLSSALVPIVQMRESIDRARKSIPDITQVQSILHDDLPKSERDFKRTFDEFSDAVSYKQRFLDSNAFLVYYTKGYDGPNRPSIEQDVNLRQTNQYGARNDAWNALDDARAEVTYLLENSDSDTADLQKYLASTVAAFDTYLSLVPQEVLAEANQLLLR</sequence>
<protein>
    <submittedName>
        <fullName evidence="2">Uncharacterized protein</fullName>
    </submittedName>
</protein>
<dbReference type="EMBL" id="HBIJ01011096">
    <property type="protein sequence ID" value="CAE0366837.1"/>
    <property type="molecule type" value="Transcribed_RNA"/>
</dbReference>
<reference evidence="2" key="1">
    <citation type="submission" date="2021-01" db="EMBL/GenBank/DDBJ databases">
        <authorList>
            <person name="Corre E."/>
            <person name="Pelletier E."/>
            <person name="Niang G."/>
            <person name="Scheremetjew M."/>
            <person name="Finn R."/>
            <person name="Kale V."/>
            <person name="Holt S."/>
            <person name="Cochrane G."/>
            <person name="Meng A."/>
            <person name="Brown T."/>
            <person name="Cohen L."/>
        </authorList>
    </citation>
    <scope>NUCLEOTIDE SEQUENCE</scope>
    <source>
        <strain evidence="2">CCMP1510</strain>
    </source>
</reference>
<evidence type="ECO:0000313" key="2">
    <source>
        <dbReference type="EMBL" id="CAE0366837.1"/>
    </source>
</evidence>
<feature type="signal peptide" evidence="1">
    <location>
        <begin position="1"/>
        <end position="21"/>
    </location>
</feature>
<keyword evidence="1" id="KW-0732">Signal</keyword>
<feature type="chain" id="PRO_5030548536" evidence="1">
    <location>
        <begin position="22"/>
        <end position="222"/>
    </location>
</feature>
<dbReference type="AlphaFoldDB" id="A0A7S3NMC0"/>
<evidence type="ECO:0000256" key="1">
    <source>
        <dbReference type="SAM" id="SignalP"/>
    </source>
</evidence>
<accession>A0A7S3NMC0</accession>
<proteinExistence type="predicted"/>
<name>A0A7S3NMC0_9STRA</name>
<gene>
    <name evidence="2" type="ORF">ALAG00032_LOCUS7585</name>
</gene>
<organism evidence="2">
    <name type="scientific">Aureoumbra lagunensis</name>
    <dbReference type="NCBI Taxonomy" id="44058"/>
    <lineage>
        <taxon>Eukaryota</taxon>
        <taxon>Sar</taxon>
        <taxon>Stramenopiles</taxon>
        <taxon>Ochrophyta</taxon>
        <taxon>Pelagophyceae</taxon>
        <taxon>Pelagomonadales</taxon>
        <taxon>Aureoumbra</taxon>
    </lineage>
</organism>